<proteinExistence type="predicted"/>
<dbReference type="AlphaFoldDB" id="A0A7T6XP57"/>
<sequence length="103" mass="11693">MQGPNFPNTAQDLLAFFEPFLCLTETAHSLGRRIREASNIRDPTYEISGFFGSLDLLNFGPIRSHSPFYGTLGPDVFSGSSIVPRENCRWWGTPRCIEFLFLF</sequence>
<dbReference type="GeneID" id="90953121"/>
<accession>A0A7T6XP57</accession>
<dbReference type="EMBL" id="CP060776">
    <property type="protein sequence ID" value="QQK44813.1"/>
    <property type="molecule type" value="Genomic_DNA"/>
</dbReference>
<name>A0A7T6XP57_PENDI</name>
<protein>
    <submittedName>
        <fullName evidence="1">Uncharacterized protein</fullName>
    </submittedName>
</protein>
<dbReference type="Proteomes" id="UP000595662">
    <property type="component" value="Chromosome 3"/>
</dbReference>
<dbReference type="RefSeq" id="XP_065957126.1">
    <property type="nucleotide sequence ID" value="XM_066102043.1"/>
</dbReference>
<evidence type="ECO:0000313" key="2">
    <source>
        <dbReference type="Proteomes" id="UP000595662"/>
    </source>
</evidence>
<organism evidence="1 2">
    <name type="scientific">Penicillium digitatum</name>
    <name type="common">Green mold</name>
    <dbReference type="NCBI Taxonomy" id="36651"/>
    <lineage>
        <taxon>Eukaryota</taxon>
        <taxon>Fungi</taxon>
        <taxon>Dikarya</taxon>
        <taxon>Ascomycota</taxon>
        <taxon>Pezizomycotina</taxon>
        <taxon>Eurotiomycetes</taxon>
        <taxon>Eurotiomycetidae</taxon>
        <taxon>Eurotiales</taxon>
        <taxon>Aspergillaceae</taxon>
        <taxon>Penicillium</taxon>
    </lineage>
</organism>
<gene>
    <name evidence="1" type="ORF">Pdw03_8714</name>
</gene>
<evidence type="ECO:0000313" key="1">
    <source>
        <dbReference type="EMBL" id="QQK44813.1"/>
    </source>
</evidence>
<reference evidence="1 2" key="1">
    <citation type="submission" date="2020-08" db="EMBL/GenBank/DDBJ databases">
        <title>The completed genome sequence of the pathogenic ascomycete fungus Penicillium digitatum.</title>
        <authorList>
            <person name="Wang M."/>
        </authorList>
    </citation>
    <scope>NUCLEOTIDE SEQUENCE [LARGE SCALE GENOMIC DNA]</scope>
    <source>
        <strain evidence="1 2">PdW03</strain>
    </source>
</reference>